<dbReference type="Proteomes" id="UP000521748">
    <property type="component" value="Unassembled WGS sequence"/>
</dbReference>
<dbReference type="AlphaFoldDB" id="A0A7Y9S499"/>
<gene>
    <name evidence="1" type="ORF">FHU41_000515</name>
</gene>
<comment type="caution">
    <text evidence="1">The sequence shown here is derived from an EMBL/GenBank/DDBJ whole genome shotgun (WGS) entry which is preliminary data.</text>
</comment>
<name>A0A7Y9S499_9MICC</name>
<sequence>MAGQKFYGELVAAGTQLDNGPADLEGKLSELQRQIQSLVASGYVTDSSWKAFESEYAQFTYGAQQRPAIWKA</sequence>
<proteinExistence type="predicted"/>
<evidence type="ECO:0000313" key="1">
    <source>
        <dbReference type="EMBL" id="NYE94294.1"/>
    </source>
</evidence>
<protein>
    <submittedName>
        <fullName evidence="1">Uncharacterized protein</fullName>
    </submittedName>
</protein>
<organism evidence="1 2">
    <name type="scientific">Psychromicrobium silvestre</name>
    <dbReference type="NCBI Taxonomy" id="1645614"/>
    <lineage>
        <taxon>Bacteria</taxon>
        <taxon>Bacillati</taxon>
        <taxon>Actinomycetota</taxon>
        <taxon>Actinomycetes</taxon>
        <taxon>Micrococcales</taxon>
        <taxon>Micrococcaceae</taxon>
        <taxon>Psychromicrobium</taxon>
    </lineage>
</organism>
<evidence type="ECO:0000313" key="2">
    <source>
        <dbReference type="Proteomes" id="UP000521748"/>
    </source>
</evidence>
<accession>A0A7Y9S499</accession>
<dbReference type="EMBL" id="JACBYQ010000001">
    <property type="protein sequence ID" value="NYE94294.1"/>
    <property type="molecule type" value="Genomic_DNA"/>
</dbReference>
<reference evidence="1 2" key="1">
    <citation type="submission" date="2020-07" db="EMBL/GenBank/DDBJ databases">
        <title>Sequencing the genomes of 1000 actinobacteria strains.</title>
        <authorList>
            <person name="Klenk H.-P."/>
        </authorList>
    </citation>
    <scope>NUCLEOTIDE SEQUENCE [LARGE SCALE GENOMIC DNA]</scope>
    <source>
        <strain evidence="1 2">DSM 102047</strain>
    </source>
</reference>
<keyword evidence="2" id="KW-1185">Reference proteome</keyword>
<dbReference type="RefSeq" id="WP_179388074.1">
    <property type="nucleotide sequence ID" value="NZ_JACBYQ010000001.1"/>
</dbReference>